<dbReference type="SUPFAM" id="SSF75217">
    <property type="entry name" value="alpha/beta knot"/>
    <property type="match status" value="1"/>
</dbReference>
<dbReference type="PANTHER" id="PTHR46417:SF1">
    <property type="entry name" value="TRNA (GUANINE-N(1)-)-METHYLTRANSFERASE"/>
    <property type="match status" value="1"/>
</dbReference>
<evidence type="ECO:0000256" key="16">
    <source>
        <dbReference type="PIRSR" id="PIRSR000386-1"/>
    </source>
</evidence>
<keyword evidence="8 15" id="KW-0489">Methyltransferase</keyword>
<evidence type="ECO:0000313" key="19">
    <source>
        <dbReference type="EMBL" id="ADC90228.1"/>
    </source>
</evidence>
<reference evidence="20" key="1">
    <citation type="journal article" date="2010" name="Stand. Genomic Sci.">
        <title>Complete genome sequence of Thermocrinis albus type strain (HI 11/12T).</title>
        <authorList>
            <person name="Wirth R."/>
            <person name="Sikorski J."/>
            <person name="Brambilla E."/>
            <person name="Misra M."/>
            <person name="Lapidus A."/>
            <person name="Copeland A."/>
            <person name="Nolan M."/>
            <person name="Lucas S."/>
            <person name="Chen F."/>
            <person name="Tice H."/>
            <person name="Cheng J.F."/>
            <person name="Han C."/>
            <person name="Detter J.C."/>
            <person name="Tapia R."/>
            <person name="Bruce D."/>
            <person name="Goodwin L."/>
            <person name="Pitluck S."/>
            <person name="Pati A."/>
            <person name="Anderson I."/>
            <person name="Ivanova N."/>
            <person name="Mavromatis K."/>
            <person name="Mikhailova N."/>
            <person name="Chen A."/>
            <person name="Palaniappan K."/>
            <person name="Bilek Y."/>
            <person name="Hader T."/>
            <person name="Land M."/>
            <person name="Hauser L."/>
            <person name="Chang Y.J."/>
            <person name="Jeffries C.D."/>
            <person name="Tindall B.J."/>
            <person name="Rohde M."/>
            <person name="Goker M."/>
            <person name="Bristow J."/>
            <person name="Eisen J.A."/>
            <person name="Markowitz V."/>
            <person name="Hugenholtz P."/>
            <person name="Kyrpides N.C."/>
            <person name="Klenk H.P."/>
        </authorList>
    </citation>
    <scope>NUCLEOTIDE SEQUENCE [LARGE SCALE GENOMIC DNA]</scope>
    <source>
        <strain evidence="20">DSM 14484 / JCM 11386 / HI 11/12</strain>
    </source>
</reference>
<keyword evidence="7 15" id="KW-0963">Cytoplasm</keyword>
<dbReference type="InterPro" id="IPR029028">
    <property type="entry name" value="Alpha/beta_knot_MTases"/>
</dbReference>
<dbReference type="CDD" id="cd18080">
    <property type="entry name" value="TrmD-like"/>
    <property type="match status" value="1"/>
</dbReference>
<evidence type="ECO:0000259" key="18">
    <source>
        <dbReference type="Pfam" id="PF01746"/>
    </source>
</evidence>
<evidence type="ECO:0000256" key="1">
    <source>
        <dbReference type="ARBA" id="ARBA00002634"/>
    </source>
</evidence>
<dbReference type="GO" id="GO:0002939">
    <property type="term" value="P:tRNA N1-guanine methylation"/>
    <property type="evidence" value="ECO:0007669"/>
    <property type="project" value="TreeGrafter"/>
</dbReference>
<feature type="binding site" evidence="15 16">
    <location>
        <begin position="129"/>
        <end position="134"/>
    </location>
    <ligand>
        <name>S-adenosyl-L-methionine</name>
        <dbReference type="ChEBI" id="CHEBI:59789"/>
    </ligand>
</feature>
<evidence type="ECO:0000256" key="2">
    <source>
        <dbReference type="ARBA" id="ARBA00004496"/>
    </source>
</evidence>
<dbReference type="OrthoDB" id="9807416at2"/>
<feature type="domain" description="tRNA methyltransferase TRMD/TRM10-type" evidence="18">
    <location>
        <begin position="1"/>
        <end position="219"/>
    </location>
</feature>
<dbReference type="Pfam" id="PF01746">
    <property type="entry name" value="tRNA_m1G_MT"/>
    <property type="match status" value="1"/>
</dbReference>
<keyword evidence="20" id="KW-1185">Reference proteome</keyword>
<dbReference type="InterPro" id="IPR023148">
    <property type="entry name" value="tRNA_m1G_MeTrfase_C_sf"/>
</dbReference>
<dbReference type="AlphaFoldDB" id="D3SN98"/>
<dbReference type="Proteomes" id="UP000002043">
    <property type="component" value="Chromosome"/>
</dbReference>
<comment type="subcellular location">
    <subcellularLocation>
        <location evidence="2 15 17">Cytoplasm</location>
    </subcellularLocation>
</comment>
<organism evidence="19 20">
    <name type="scientific">Thermocrinis albus (strain DSM 14484 / JCM 11386 / HI 11/12)</name>
    <dbReference type="NCBI Taxonomy" id="638303"/>
    <lineage>
        <taxon>Bacteria</taxon>
        <taxon>Pseudomonadati</taxon>
        <taxon>Aquificota</taxon>
        <taxon>Aquificia</taxon>
        <taxon>Aquificales</taxon>
        <taxon>Aquificaceae</taxon>
        <taxon>Thermocrinis</taxon>
    </lineage>
</organism>
<dbReference type="HAMAP" id="MF_00605">
    <property type="entry name" value="TrmD"/>
    <property type="match status" value="1"/>
</dbReference>
<proteinExistence type="inferred from homology"/>
<dbReference type="NCBIfam" id="TIGR00088">
    <property type="entry name" value="trmD"/>
    <property type="match status" value="1"/>
</dbReference>
<dbReference type="KEGG" id="tal:Thal_1600"/>
<evidence type="ECO:0000256" key="5">
    <source>
        <dbReference type="ARBA" id="ARBA00012807"/>
    </source>
</evidence>
<comment type="similarity">
    <text evidence="3 15 17">Belongs to the RNA methyltransferase TrmD family.</text>
</comment>
<dbReference type="PANTHER" id="PTHR46417">
    <property type="entry name" value="TRNA (GUANINE-N(1)-)-METHYLTRANSFERASE"/>
    <property type="match status" value="1"/>
</dbReference>
<evidence type="ECO:0000256" key="7">
    <source>
        <dbReference type="ARBA" id="ARBA00022490"/>
    </source>
</evidence>
<evidence type="ECO:0000256" key="4">
    <source>
        <dbReference type="ARBA" id="ARBA00011738"/>
    </source>
</evidence>
<evidence type="ECO:0000256" key="15">
    <source>
        <dbReference type="HAMAP-Rule" id="MF_00605"/>
    </source>
</evidence>
<dbReference type="GO" id="GO:0052906">
    <property type="term" value="F:tRNA (guanine(37)-N1)-methyltransferase activity"/>
    <property type="evidence" value="ECO:0007669"/>
    <property type="project" value="UniProtKB-UniRule"/>
</dbReference>
<dbReference type="eggNOG" id="COG0336">
    <property type="taxonomic scope" value="Bacteria"/>
</dbReference>
<dbReference type="EC" id="2.1.1.228" evidence="5 15"/>
<accession>D3SN98</accession>
<comment type="subunit">
    <text evidence="4 15 17">Homodimer.</text>
</comment>
<evidence type="ECO:0000256" key="3">
    <source>
        <dbReference type="ARBA" id="ARBA00007630"/>
    </source>
</evidence>
<dbReference type="GO" id="GO:0005829">
    <property type="term" value="C:cytosol"/>
    <property type="evidence" value="ECO:0007669"/>
    <property type="project" value="TreeGrafter"/>
</dbReference>
<dbReference type="Gene3D" id="3.40.1280.10">
    <property type="match status" value="1"/>
</dbReference>
<dbReference type="NCBIfam" id="NF000648">
    <property type="entry name" value="PRK00026.1"/>
    <property type="match status" value="1"/>
</dbReference>
<name>D3SN98_THEAH</name>
<dbReference type="Gene3D" id="1.10.1270.20">
    <property type="entry name" value="tRNA(m1g37)methyltransferase, domain 2"/>
    <property type="match status" value="1"/>
</dbReference>
<dbReference type="PIRSF" id="PIRSF000386">
    <property type="entry name" value="tRNA_mtase"/>
    <property type="match status" value="1"/>
</dbReference>
<evidence type="ECO:0000256" key="17">
    <source>
        <dbReference type="RuleBase" id="RU003464"/>
    </source>
</evidence>
<evidence type="ECO:0000256" key="6">
    <source>
        <dbReference type="ARBA" id="ARBA00014679"/>
    </source>
</evidence>
<keyword evidence="11 15" id="KW-0819">tRNA processing</keyword>
<comment type="function">
    <text evidence="1 15 17">Specifically methylates guanosine-37 in various tRNAs.</text>
</comment>
<evidence type="ECO:0000256" key="14">
    <source>
        <dbReference type="ARBA" id="ARBA00047783"/>
    </source>
</evidence>
<sequence length="256" mass="29365">MKFFVLTIFPQMIEDYCRYGIVRKAIKVGALEVFPINLRDFAPKGQVDDTPYGGFPGMVIKPEPIFEAHHYVTQNWGKPYVLLPQPWGKKISQKDLDRWANMENLMVICGRYEGVDERVTALVDEEISLGDFVLAGGELVAMVILEGVARLLPGVLNDPESLRRDSFRRWLGAPVYTRPPEYMGMKVPSVLISGHHQLIELWALWHSIERTLRYRPDLVPSDLSPLEKDMLESIRKGMSFEEWLRTKNKSHENPVG</sequence>
<dbReference type="InterPro" id="IPR002649">
    <property type="entry name" value="tRNA_m1G_MeTrfase_TrmD"/>
</dbReference>
<dbReference type="STRING" id="638303.Thal_1600"/>
<dbReference type="EMBL" id="CP001931">
    <property type="protein sequence ID" value="ADC90228.1"/>
    <property type="molecule type" value="Genomic_DNA"/>
</dbReference>
<evidence type="ECO:0000256" key="12">
    <source>
        <dbReference type="ARBA" id="ARBA00029736"/>
    </source>
</evidence>
<evidence type="ECO:0000256" key="11">
    <source>
        <dbReference type="ARBA" id="ARBA00022694"/>
    </source>
</evidence>
<comment type="catalytic activity">
    <reaction evidence="14 15 17">
        <text>guanosine(37) in tRNA + S-adenosyl-L-methionine = N(1)-methylguanosine(37) in tRNA + S-adenosyl-L-homocysteine + H(+)</text>
        <dbReference type="Rhea" id="RHEA:36899"/>
        <dbReference type="Rhea" id="RHEA-COMP:10145"/>
        <dbReference type="Rhea" id="RHEA-COMP:10147"/>
        <dbReference type="ChEBI" id="CHEBI:15378"/>
        <dbReference type="ChEBI" id="CHEBI:57856"/>
        <dbReference type="ChEBI" id="CHEBI:59789"/>
        <dbReference type="ChEBI" id="CHEBI:73542"/>
        <dbReference type="ChEBI" id="CHEBI:74269"/>
        <dbReference type="EC" id="2.1.1.228"/>
    </reaction>
</comment>
<dbReference type="InterPro" id="IPR016009">
    <property type="entry name" value="tRNA_MeTrfase_TRMD/TRM10"/>
</dbReference>
<dbReference type="RefSeq" id="WP_012992634.1">
    <property type="nucleotide sequence ID" value="NC_013894.1"/>
</dbReference>
<dbReference type="InterPro" id="IPR029026">
    <property type="entry name" value="tRNA_m1G_MTases_N"/>
</dbReference>
<evidence type="ECO:0000313" key="20">
    <source>
        <dbReference type="Proteomes" id="UP000002043"/>
    </source>
</evidence>
<feature type="binding site" evidence="15 16">
    <location>
        <position position="110"/>
    </location>
    <ligand>
        <name>S-adenosyl-L-methionine</name>
        <dbReference type="ChEBI" id="CHEBI:59789"/>
    </ligand>
</feature>
<dbReference type="HOGENOM" id="CLU_047363_0_1_0"/>
<evidence type="ECO:0000256" key="8">
    <source>
        <dbReference type="ARBA" id="ARBA00022603"/>
    </source>
</evidence>
<keyword evidence="9 15" id="KW-0808">Transferase</keyword>
<gene>
    <name evidence="15" type="primary">trmD</name>
    <name evidence="19" type="ordered locus">Thal_1600</name>
</gene>
<evidence type="ECO:0000256" key="13">
    <source>
        <dbReference type="ARBA" id="ARBA00033392"/>
    </source>
</evidence>
<evidence type="ECO:0000256" key="9">
    <source>
        <dbReference type="ARBA" id="ARBA00022679"/>
    </source>
</evidence>
<protein>
    <recommendedName>
        <fullName evidence="6 15">tRNA (guanine-N(1)-)-methyltransferase</fullName>
        <ecNumber evidence="5 15">2.1.1.228</ecNumber>
    </recommendedName>
    <alternativeName>
        <fullName evidence="12 15">M1G-methyltransferase</fullName>
    </alternativeName>
    <alternativeName>
        <fullName evidence="13 15">tRNA [GM37] methyltransferase</fullName>
    </alternativeName>
</protein>
<keyword evidence="10 15" id="KW-0949">S-adenosyl-L-methionine</keyword>
<evidence type="ECO:0000256" key="10">
    <source>
        <dbReference type="ARBA" id="ARBA00022691"/>
    </source>
</evidence>